<comment type="caution">
    <text evidence="1">The sequence shown here is derived from an EMBL/GenBank/DDBJ whole genome shotgun (WGS) entry which is preliminary data.</text>
</comment>
<name>A0ABU7RI45_9BACT</name>
<reference evidence="1 2" key="1">
    <citation type="submission" date="2024-01" db="EMBL/GenBank/DDBJ databases">
        <title>Niabella digestum sp. nov., isolated from waste digestion system.</title>
        <authorList>
            <person name="Zhang L."/>
        </authorList>
    </citation>
    <scope>NUCLEOTIDE SEQUENCE [LARGE SCALE GENOMIC DNA]</scope>
    <source>
        <strain evidence="1 2">A18</strain>
    </source>
</reference>
<dbReference type="RefSeq" id="WP_330975087.1">
    <property type="nucleotide sequence ID" value="NZ_JAZGLY010000005.1"/>
</dbReference>
<dbReference type="EMBL" id="JAZGLY010000005">
    <property type="protein sequence ID" value="MEE6187680.1"/>
    <property type="molecule type" value="Genomic_DNA"/>
</dbReference>
<evidence type="ECO:0000313" key="1">
    <source>
        <dbReference type="EMBL" id="MEE6187680.1"/>
    </source>
</evidence>
<keyword evidence="2" id="KW-1185">Reference proteome</keyword>
<dbReference type="Proteomes" id="UP001357452">
    <property type="component" value="Unassembled WGS sequence"/>
</dbReference>
<proteinExistence type="predicted"/>
<gene>
    <name evidence="1" type="ORF">V2H41_10390</name>
</gene>
<organism evidence="1 2">
    <name type="scientific">Niabella digestorum</name>
    <dbReference type="NCBI Taxonomy" id="3117701"/>
    <lineage>
        <taxon>Bacteria</taxon>
        <taxon>Pseudomonadati</taxon>
        <taxon>Bacteroidota</taxon>
        <taxon>Chitinophagia</taxon>
        <taxon>Chitinophagales</taxon>
        <taxon>Chitinophagaceae</taxon>
        <taxon>Niabella</taxon>
    </lineage>
</organism>
<protein>
    <submittedName>
        <fullName evidence="1">Uncharacterized protein</fullName>
    </submittedName>
</protein>
<accession>A0ABU7RI45</accession>
<evidence type="ECO:0000313" key="2">
    <source>
        <dbReference type="Proteomes" id="UP001357452"/>
    </source>
</evidence>
<sequence length="385" mass="44306">MLRICWILVWILSITPTIRGQNAYVDSLLNAIVGLQKSKSDIYYNAGLFPSQRCYLGFRYNEKEDDNIFFTGLIVWTLKSIRDALSLQNQQLVDSIAARAIVNYPLYRNKEGGPTYNFWQTNPSRHFPNSKYFSSRSKYILPDDLDDTAIIYLSADFPDSLKQAVKQLIARHANGNTLRIRNTYKRYKNRKAYATWFGKNMPIDFDICVQANGLRFVLDNGFPLGAHDSATIHLISDMVRAGLHIKRPPYVAPHYQDAAIILYHLSRLVAAHPQLPELAALKSLLIRDIQKELLKTNAGMRAVLLQTSLLRLGVLVSTRIQLLEQDLDDFYFFVANMTSVFPNPIKGIFAKSRKINFYYKCRAYYLALLLEHEMYRLASSRTEQQ</sequence>